<dbReference type="PROSITE" id="PS50002">
    <property type="entry name" value="SH3"/>
    <property type="match status" value="1"/>
</dbReference>
<feature type="compositionally biased region" description="Polar residues" evidence="3">
    <location>
        <begin position="116"/>
        <end position="128"/>
    </location>
</feature>
<accession>A0ABD1JL27</accession>
<dbReference type="FunFam" id="2.30.30.40:FF:000029">
    <property type="entry name" value="myc box-dependent-interacting protein 1 isoform X2"/>
    <property type="match status" value="1"/>
</dbReference>
<evidence type="ECO:0000313" key="5">
    <source>
        <dbReference type="EMBL" id="KAL2087857.1"/>
    </source>
</evidence>
<dbReference type="PRINTS" id="PR01251">
    <property type="entry name" value="AMPHIPHYSIN"/>
</dbReference>
<dbReference type="EMBL" id="JBHFQA010000014">
    <property type="protein sequence ID" value="KAL2087857.1"/>
    <property type="molecule type" value="Genomic_DNA"/>
</dbReference>
<evidence type="ECO:0000256" key="3">
    <source>
        <dbReference type="SAM" id="MobiDB-lite"/>
    </source>
</evidence>
<dbReference type="PRINTS" id="PR00452">
    <property type="entry name" value="SH3DOMAIN"/>
</dbReference>
<feature type="compositionally biased region" description="Gly residues" evidence="3">
    <location>
        <begin position="217"/>
        <end position="228"/>
    </location>
</feature>
<evidence type="ECO:0000313" key="6">
    <source>
        <dbReference type="Proteomes" id="UP001591681"/>
    </source>
</evidence>
<evidence type="ECO:0000256" key="1">
    <source>
        <dbReference type="ARBA" id="ARBA00022443"/>
    </source>
</evidence>
<proteinExistence type="predicted"/>
<dbReference type="InterPro" id="IPR003005">
    <property type="entry name" value="Amphiphysin"/>
</dbReference>
<dbReference type="Gene3D" id="2.30.30.40">
    <property type="entry name" value="SH3 Domains"/>
    <property type="match status" value="1"/>
</dbReference>
<feature type="compositionally biased region" description="Low complexity" evidence="3">
    <location>
        <begin position="130"/>
        <end position="168"/>
    </location>
</feature>
<organism evidence="5 6">
    <name type="scientific">Coilia grayii</name>
    <name type="common">Gray's grenadier anchovy</name>
    <dbReference type="NCBI Taxonomy" id="363190"/>
    <lineage>
        <taxon>Eukaryota</taxon>
        <taxon>Metazoa</taxon>
        <taxon>Chordata</taxon>
        <taxon>Craniata</taxon>
        <taxon>Vertebrata</taxon>
        <taxon>Euteleostomi</taxon>
        <taxon>Actinopterygii</taxon>
        <taxon>Neopterygii</taxon>
        <taxon>Teleostei</taxon>
        <taxon>Clupei</taxon>
        <taxon>Clupeiformes</taxon>
        <taxon>Clupeoidei</taxon>
        <taxon>Engraulidae</taxon>
        <taxon>Coilinae</taxon>
        <taxon>Coilia</taxon>
    </lineage>
</organism>
<name>A0ABD1JL27_9TELE</name>
<feature type="compositionally biased region" description="Polar residues" evidence="3">
    <location>
        <begin position="95"/>
        <end position="106"/>
    </location>
</feature>
<evidence type="ECO:0000256" key="2">
    <source>
        <dbReference type="PROSITE-ProRule" id="PRU00192"/>
    </source>
</evidence>
<dbReference type="Pfam" id="PF14604">
    <property type="entry name" value="SH3_9"/>
    <property type="match status" value="1"/>
</dbReference>
<dbReference type="InterPro" id="IPR036028">
    <property type="entry name" value="SH3-like_dom_sf"/>
</dbReference>
<dbReference type="InterPro" id="IPR001452">
    <property type="entry name" value="SH3_domain"/>
</dbReference>
<dbReference type="AlphaFoldDB" id="A0ABD1JL27"/>
<sequence>MGSLENFFSQSDILAPILPPIQLLPPSSSQLVPSLRTSASCPTLPITPLLPPSQCTTPATTTTTHLPTTPNPHYLQPEQPSPAEPQQWDEENEETQQAAYDQSYQQPIVDDDAAQGHSQEQTWDNPQEAQGYDQQQTFDDTQQGQSYGQQQTWDDTQQGQGYDQEQTWDQPAEGEAHDQQTWDDSTGGQPGWADDSQAQQAGWGDVGAEYGAQVGQDEGGADGAGGQSEWGDAAGQAGWAGPEPLQREGEEPSNLDAPGAESNAVANGSSDSGDLPPGVLYKVKAMHDYAATDGDELEMKAGDVVLVMAFDNPDEQDEGWLLGVKESHWLANKNLSARGVFPENFTQRC</sequence>
<evidence type="ECO:0000259" key="4">
    <source>
        <dbReference type="PROSITE" id="PS50002"/>
    </source>
</evidence>
<feature type="compositionally biased region" description="Low complexity" evidence="3">
    <location>
        <begin position="230"/>
        <end position="241"/>
    </location>
</feature>
<feature type="domain" description="SH3" evidence="4">
    <location>
        <begin position="278"/>
        <end position="349"/>
    </location>
</feature>
<comment type="caution">
    <text evidence="5">The sequence shown here is derived from an EMBL/GenBank/DDBJ whole genome shotgun (WGS) entry which is preliminary data.</text>
</comment>
<dbReference type="PANTHER" id="PTHR46514:SF3">
    <property type="entry name" value="AMPHIPHYSIN"/>
    <property type="match status" value="1"/>
</dbReference>
<feature type="compositionally biased region" description="Low complexity" evidence="3">
    <location>
        <begin position="42"/>
        <end position="78"/>
    </location>
</feature>
<feature type="compositionally biased region" description="Low complexity" evidence="3">
    <location>
        <begin position="24"/>
        <end position="35"/>
    </location>
</feature>
<reference evidence="5 6" key="1">
    <citation type="submission" date="2024-09" db="EMBL/GenBank/DDBJ databases">
        <title>A chromosome-level genome assembly of Gray's grenadier anchovy, Coilia grayii.</title>
        <authorList>
            <person name="Fu Z."/>
        </authorList>
    </citation>
    <scope>NUCLEOTIDE SEQUENCE [LARGE SCALE GENOMIC DNA]</scope>
    <source>
        <strain evidence="5">G4</strain>
        <tissue evidence="5">Muscle</tissue>
    </source>
</reference>
<gene>
    <name evidence="5" type="ORF">ACEWY4_016685</name>
</gene>
<dbReference type="SUPFAM" id="SSF50044">
    <property type="entry name" value="SH3-domain"/>
    <property type="match status" value="1"/>
</dbReference>
<feature type="region of interest" description="Disordered" evidence="3">
    <location>
        <begin position="20"/>
        <end position="278"/>
    </location>
</feature>
<keyword evidence="6" id="KW-1185">Reference proteome</keyword>
<dbReference type="Proteomes" id="UP001591681">
    <property type="component" value="Unassembled WGS sequence"/>
</dbReference>
<protein>
    <recommendedName>
        <fullName evidence="4">SH3 domain-containing protein</fullName>
    </recommendedName>
</protein>
<dbReference type="PANTHER" id="PTHR46514">
    <property type="entry name" value="AMPHIPHYSIN"/>
    <property type="match status" value="1"/>
</dbReference>
<dbReference type="SMART" id="SM00326">
    <property type="entry name" value="SH3"/>
    <property type="match status" value="1"/>
</dbReference>
<keyword evidence="1 2" id="KW-0728">SH3 domain</keyword>